<comment type="caution">
    <text evidence="2">The sequence shown here is derived from an EMBL/GenBank/DDBJ whole genome shotgun (WGS) entry which is preliminary data.</text>
</comment>
<organism evidence="2 3">
    <name type="scientific">Aeropyrum pernix</name>
    <dbReference type="NCBI Taxonomy" id="56636"/>
    <lineage>
        <taxon>Archaea</taxon>
        <taxon>Thermoproteota</taxon>
        <taxon>Thermoprotei</taxon>
        <taxon>Desulfurococcales</taxon>
        <taxon>Desulfurococcaceae</taxon>
        <taxon>Aeropyrum</taxon>
    </lineage>
</organism>
<dbReference type="OrthoDB" id="38543at2157"/>
<evidence type="ECO:0000313" key="3">
    <source>
        <dbReference type="Proteomes" id="UP000291213"/>
    </source>
</evidence>
<proteinExistence type="inferred from homology"/>
<reference evidence="2 3" key="1">
    <citation type="submission" date="2017-02" db="EMBL/GenBank/DDBJ databases">
        <title>isolation and characterization of a novel temperate virus Aeropyrum globular virus 1 infecting hyperthermophilic archaeon Aeropyrum.</title>
        <authorList>
            <person name="Yumiya M."/>
            <person name="Yoshida T."/>
            <person name="Sako Y."/>
        </authorList>
    </citation>
    <scope>NUCLEOTIDE SEQUENCE [LARGE SCALE GENOMIC DNA]</scope>
    <source>
        <strain evidence="2 3">YK1-12-2013</strain>
    </source>
</reference>
<dbReference type="PANTHER" id="PTHR21381">
    <property type="entry name" value="ZGC:162297"/>
    <property type="match status" value="1"/>
</dbReference>
<accession>A0A401H7Z7</accession>
<dbReference type="Proteomes" id="UP000291213">
    <property type="component" value="Unassembled WGS sequence"/>
</dbReference>
<dbReference type="PIRSF" id="PIRSF005956">
    <property type="entry name" value="BtpA"/>
    <property type="match status" value="1"/>
</dbReference>
<dbReference type="InterPro" id="IPR005137">
    <property type="entry name" value="BtpA"/>
</dbReference>
<dbReference type="EMBL" id="BDMD01000012">
    <property type="protein sequence ID" value="GBF08597.1"/>
    <property type="molecule type" value="Genomic_DNA"/>
</dbReference>
<comment type="similarity">
    <text evidence="1">Belongs to the BtpA family.</text>
</comment>
<dbReference type="AlphaFoldDB" id="A0A401H7Z7"/>
<dbReference type="NCBIfam" id="TIGR00259">
    <property type="entry name" value="thylakoid_BtpA"/>
    <property type="match status" value="1"/>
</dbReference>
<evidence type="ECO:0000256" key="1">
    <source>
        <dbReference type="ARBA" id="ARBA00006007"/>
    </source>
</evidence>
<sequence>MGVFQRCKPLLGVVHLPPLPGSTGYKARRYPPRLGKVWSLEEIIEYAVSEASVYEDAGFDGVILENYGDTPYPKTPGPLQVSAMTRIVREVSSVVGIPVGVNMLRNGSVEALASAYSGGGSFIRVNSLCETRLSPEGILEPDAARLAKSLALLGILEERRIEILADVDVKHSHPLVETNIAQTVRDCIERSGVPIAGVVLTGHATGGAPDTDEVVAAARTASEYEVKTVVGSGVSQLNLSKYWHIADGFIIGSSIKLGGKPWNPIDKEKARLIASLAERLRRITEGC</sequence>
<dbReference type="Pfam" id="PF03437">
    <property type="entry name" value="BtpA"/>
    <property type="match status" value="1"/>
</dbReference>
<gene>
    <name evidence="2" type="ORF">apy_03220</name>
</gene>
<name>A0A401H7Z7_AERPX</name>
<dbReference type="PANTHER" id="PTHR21381:SF3">
    <property type="entry name" value="SGC REGION PROTEIN SGCQ-RELATED"/>
    <property type="match status" value="1"/>
</dbReference>
<protein>
    <submittedName>
        <fullName evidence="2">BtpA homolog</fullName>
    </submittedName>
</protein>
<dbReference type="RefSeq" id="WP_131159661.1">
    <property type="nucleotide sequence ID" value="NZ_BDMD01000012.1"/>
</dbReference>
<dbReference type="SUPFAM" id="SSF51366">
    <property type="entry name" value="Ribulose-phoshate binding barrel"/>
    <property type="match status" value="1"/>
</dbReference>
<dbReference type="InterPro" id="IPR011060">
    <property type="entry name" value="RibuloseP-bd_barrel"/>
</dbReference>
<evidence type="ECO:0000313" key="2">
    <source>
        <dbReference type="EMBL" id="GBF08597.1"/>
    </source>
</evidence>